<organism evidence="1 2">
    <name type="scientific">Decorospora gaudefroyi</name>
    <dbReference type="NCBI Taxonomy" id="184978"/>
    <lineage>
        <taxon>Eukaryota</taxon>
        <taxon>Fungi</taxon>
        <taxon>Dikarya</taxon>
        <taxon>Ascomycota</taxon>
        <taxon>Pezizomycotina</taxon>
        <taxon>Dothideomycetes</taxon>
        <taxon>Pleosporomycetidae</taxon>
        <taxon>Pleosporales</taxon>
        <taxon>Pleosporineae</taxon>
        <taxon>Pleosporaceae</taxon>
        <taxon>Decorospora</taxon>
    </lineage>
</organism>
<name>A0A6A5K6E5_9PLEO</name>
<protein>
    <submittedName>
        <fullName evidence="1">Uncharacterized protein</fullName>
    </submittedName>
</protein>
<accession>A0A6A5K6E5</accession>
<dbReference type="Proteomes" id="UP000800040">
    <property type="component" value="Unassembled WGS sequence"/>
</dbReference>
<dbReference type="AlphaFoldDB" id="A0A6A5K6E5"/>
<dbReference type="EMBL" id="ML975331">
    <property type="protein sequence ID" value="KAF1832788.1"/>
    <property type="molecule type" value="Genomic_DNA"/>
</dbReference>
<gene>
    <name evidence="1" type="ORF">BDW02DRAFT_570700</name>
</gene>
<keyword evidence="2" id="KW-1185">Reference proteome</keyword>
<sequence>MLATGDTIGRRLACGVLQDKCRIKEPPRSTFINSDRHVYIGIFRQGASANVIRVVLMYLLRMVPLVYDILINS</sequence>
<reference evidence="1" key="1">
    <citation type="submission" date="2020-01" db="EMBL/GenBank/DDBJ databases">
        <authorList>
            <consortium name="DOE Joint Genome Institute"/>
            <person name="Haridas S."/>
            <person name="Albert R."/>
            <person name="Binder M."/>
            <person name="Bloem J."/>
            <person name="Labutti K."/>
            <person name="Salamov A."/>
            <person name="Andreopoulos B."/>
            <person name="Baker S.E."/>
            <person name="Barry K."/>
            <person name="Bills G."/>
            <person name="Bluhm B.H."/>
            <person name="Cannon C."/>
            <person name="Castanera R."/>
            <person name="Culley D.E."/>
            <person name="Daum C."/>
            <person name="Ezra D."/>
            <person name="Gonzalez J.B."/>
            <person name="Henrissat B."/>
            <person name="Kuo A."/>
            <person name="Liang C."/>
            <person name="Lipzen A."/>
            <person name="Lutzoni F."/>
            <person name="Magnuson J."/>
            <person name="Mondo S."/>
            <person name="Nolan M."/>
            <person name="Ohm R."/>
            <person name="Pangilinan J."/>
            <person name="Park H.-J."/>
            <person name="Ramirez L."/>
            <person name="Alfaro M."/>
            <person name="Sun H."/>
            <person name="Tritt A."/>
            <person name="Yoshinaga Y."/>
            <person name="Zwiers L.-H."/>
            <person name="Turgeon B.G."/>
            <person name="Goodwin S.B."/>
            <person name="Spatafora J.W."/>
            <person name="Crous P.W."/>
            <person name="Grigoriev I.V."/>
        </authorList>
    </citation>
    <scope>NUCLEOTIDE SEQUENCE</scope>
    <source>
        <strain evidence="1">P77</strain>
    </source>
</reference>
<evidence type="ECO:0000313" key="1">
    <source>
        <dbReference type="EMBL" id="KAF1832788.1"/>
    </source>
</evidence>
<evidence type="ECO:0000313" key="2">
    <source>
        <dbReference type="Proteomes" id="UP000800040"/>
    </source>
</evidence>
<proteinExistence type="predicted"/>